<dbReference type="Proteomes" id="UP001060112">
    <property type="component" value="Chromosome"/>
</dbReference>
<accession>A0ABY5HZG1</accession>
<evidence type="ECO:0000313" key="1">
    <source>
        <dbReference type="EMBL" id="UTY38436.1"/>
    </source>
</evidence>
<evidence type="ECO:0000313" key="2">
    <source>
        <dbReference type="Proteomes" id="UP001060112"/>
    </source>
</evidence>
<sequence>MSPRNQKNNKPLKDTTTDFFLKIVEKEKEKSTKESTNKEIVSEKKSKLLIRVHAFITI</sequence>
<dbReference type="EMBL" id="CP101620">
    <property type="protein sequence ID" value="UTY38436.1"/>
    <property type="molecule type" value="Genomic_DNA"/>
</dbReference>
<name>A0ABY5HZG1_9FIRM</name>
<proteinExistence type="predicted"/>
<dbReference type="RefSeq" id="WP_290138757.1">
    <property type="nucleotide sequence ID" value="NZ_CP101620.1"/>
</dbReference>
<gene>
    <name evidence="1" type="ORF">NMU03_12345</name>
</gene>
<reference evidence="1" key="1">
    <citation type="submission" date="2022-07" db="EMBL/GenBank/DDBJ databases">
        <title>Faecal culturing of patients with breast cancer.</title>
        <authorList>
            <person name="Teng N.M.Y."/>
            <person name="Kiu R."/>
            <person name="Evans R."/>
            <person name="Baker D.J."/>
            <person name="Zenner C."/>
            <person name="Robinson S.D."/>
            <person name="Hall L.J."/>
        </authorList>
    </citation>
    <scope>NUCLEOTIDE SEQUENCE</scope>
    <source>
        <strain evidence="1">LH1062</strain>
    </source>
</reference>
<keyword evidence="2" id="KW-1185">Reference proteome</keyword>
<organism evidence="1 2">
    <name type="scientific">Allocoprobacillus halotolerans</name>
    <dbReference type="NCBI Taxonomy" id="2944914"/>
    <lineage>
        <taxon>Bacteria</taxon>
        <taxon>Bacillati</taxon>
        <taxon>Bacillota</taxon>
        <taxon>Erysipelotrichia</taxon>
        <taxon>Erysipelotrichales</taxon>
        <taxon>Erysipelotrichaceae</taxon>
        <taxon>Allocoprobacillus</taxon>
    </lineage>
</organism>
<protein>
    <submittedName>
        <fullName evidence="1">Uncharacterized protein</fullName>
    </submittedName>
</protein>